<dbReference type="InterPro" id="IPR036249">
    <property type="entry name" value="Thioredoxin-like_sf"/>
</dbReference>
<evidence type="ECO:0000256" key="6">
    <source>
        <dbReference type="ARBA" id="ARBA00035188"/>
    </source>
</evidence>
<dbReference type="SMART" id="SM00916">
    <property type="entry name" value="L51_S25_CI-B8"/>
    <property type="match status" value="1"/>
</dbReference>
<evidence type="ECO:0000313" key="9">
    <source>
        <dbReference type="Proteomes" id="UP000663862"/>
    </source>
</evidence>
<evidence type="ECO:0000256" key="4">
    <source>
        <dbReference type="ARBA" id="ARBA00023128"/>
    </source>
</evidence>
<feature type="domain" description="F-box" evidence="7">
    <location>
        <begin position="5"/>
        <end position="56"/>
    </location>
</feature>
<dbReference type="Gene3D" id="3.80.10.10">
    <property type="entry name" value="Ribonuclease Inhibitor"/>
    <property type="match status" value="1"/>
</dbReference>
<dbReference type="InterPro" id="IPR036047">
    <property type="entry name" value="F-box-like_dom_sf"/>
</dbReference>
<gene>
    <name evidence="8" type="ORF">TSG867_LOCUS2374</name>
</gene>
<dbReference type="AlphaFoldDB" id="A0A820DX52"/>
<dbReference type="CDD" id="cd09917">
    <property type="entry name" value="F-box_SF"/>
    <property type="match status" value="1"/>
</dbReference>
<keyword evidence="5" id="KW-0687">Ribonucleoprotein</keyword>
<dbReference type="SUPFAM" id="SSF52047">
    <property type="entry name" value="RNI-like"/>
    <property type="match status" value="1"/>
</dbReference>
<proteinExistence type="inferred from homology"/>
<evidence type="ECO:0000256" key="2">
    <source>
        <dbReference type="ARBA" id="ARBA00006073"/>
    </source>
</evidence>
<dbReference type="Proteomes" id="UP000663862">
    <property type="component" value="Unassembled WGS sequence"/>
</dbReference>
<dbReference type="PANTHER" id="PTHR21396:SF2">
    <property type="entry name" value="LARGE RIBOSOMAL SUBUNIT PROTEIN ML43"/>
    <property type="match status" value="1"/>
</dbReference>
<keyword evidence="3" id="KW-0689">Ribosomal protein</keyword>
<evidence type="ECO:0000313" key="8">
    <source>
        <dbReference type="EMBL" id="CAF4239363.1"/>
    </source>
</evidence>
<dbReference type="InterPro" id="IPR001810">
    <property type="entry name" value="F-box_dom"/>
</dbReference>
<dbReference type="InterPro" id="IPR007741">
    <property type="entry name" value="Ribosomal_mL43/mS25/NADH_DH"/>
</dbReference>
<evidence type="ECO:0000256" key="5">
    <source>
        <dbReference type="ARBA" id="ARBA00023274"/>
    </source>
</evidence>
<name>A0A820DX52_9BILA</name>
<dbReference type="PROSITE" id="PS50181">
    <property type="entry name" value="FBOX"/>
    <property type="match status" value="1"/>
</dbReference>
<dbReference type="PANTHER" id="PTHR21396">
    <property type="entry name" value="39S RIBOSOMAL PROTEIN L43"/>
    <property type="match status" value="1"/>
</dbReference>
<comment type="subcellular location">
    <subcellularLocation>
        <location evidence="1">Mitochondrion</location>
    </subcellularLocation>
</comment>
<dbReference type="GO" id="GO:0005762">
    <property type="term" value="C:mitochondrial large ribosomal subunit"/>
    <property type="evidence" value="ECO:0007669"/>
    <property type="project" value="TreeGrafter"/>
</dbReference>
<evidence type="ECO:0000256" key="1">
    <source>
        <dbReference type="ARBA" id="ARBA00004173"/>
    </source>
</evidence>
<evidence type="ECO:0000256" key="3">
    <source>
        <dbReference type="ARBA" id="ARBA00022980"/>
    </source>
</evidence>
<dbReference type="Pfam" id="PF12937">
    <property type="entry name" value="F-box-like"/>
    <property type="match status" value="1"/>
</dbReference>
<comment type="caution">
    <text evidence="8">The sequence shown here is derived from an EMBL/GenBank/DDBJ whole genome shotgun (WGS) entry which is preliminary data.</text>
</comment>
<protein>
    <recommendedName>
        <fullName evidence="6">Large ribosomal subunit protein mL43</fullName>
    </recommendedName>
</protein>
<organism evidence="8 9">
    <name type="scientific">Rotaria socialis</name>
    <dbReference type="NCBI Taxonomy" id="392032"/>
    <lineage>
        <taxon>Eukaryota</taxon>
        <taxon>Metazoa</taxon>
        <taxon>Spiralia</taxon>
        <taxon>Gnathifera</taxon>
        <taxon>Rotifera</taxon>
        <taxon>Eurotatoria</taxon>
        <taxon>Bdelloidea</taxon>
        <taxon>Philodinida</taxon>
        <taxon>Philodinidae</taxon>
        <taxon>Rotaria</taxon>
    </lineage>
</organism>
<keyword evidence="4" id="KW-0496">Mitochondrion</keyword>
<dbReference type="GO" id="GO:0003735">
    <property type="term" value="F:structural constituent of ribosome"/>
    <property type="evidence" value="ECO:0007669"/>
    <property type="project" value="InterPro"/>
</dbReference>
<dbReference type="SUPFAM" id="SSF52833">
    <property type="entry name" value="Thioredoxin-like"/>
    <property type="match status" value="1"/>
</dbReference>
<dbReference type="Gene3D" id="1.20.1280.50">
    <property type="match status" value="1"/>
</dbReference>
<dbReference type="InterPro" id="IPR032675">
    <property type="entry name" value="LRR_dom_sf"/>
</dbReference>
<dbReference type="EMBL" id="CAJOBQ010000062">
    <property type="protein sequence ID" value="CAF4239363.1"/>
    <property type="molecule type" value="Genomic_DNA"/>
</dbReference>
<comment type="similarity">
    <text evidence="2">Belongs to the mitochondrion-specific ribosomal protein mL43 family.</text>
</comment>
<dbReference type="SUPFAM" id="SSF81383">
    <property type="entry name" value="F-box domain"/>
    <property type="match status" value="1"/>
</dbReference>
<evidence type="ECO:0000259" key="7">
    <source>
        <dbReference type="PROSITE" id="PS50181"/>
    </source>
</evidence>
<accession>A0A820DX52</accession>
<dbReference type="Gene3D" id="3.40.30.10">
    <property type="entry name" value="Glutaredoxin"/>
    <property type="match status" value="1"/>
</dbReference>
<reference evidence="8" key="1">
    <citation type="submission" date="2021-02" db="EMBL/GenBank/DDBJ databases">
        <authorList>
            <person name="Nowell W R."/>
        </authorList>
    </citation>
    <scope>NUCLEOTIDE SEQUENCE</scope>
</reference>
<dbReference type="InterPro" id="IPR039927">
    <property type="entry name" value="Ribosomal_mL43"/>
</dbReference>
<dbReference type="GO" id="GO:0032543">
    <property type="term" value="P:mitochondrial translation"/>
    <property type="evidence" value="ECO:0007669"/>
    <property type="project" value="InterPro"/>
</dbReference>
<sequence>MNTHKSQLEDLPNELLSEILRNLDARDVFRAFYQVNSRFNELIQSFQHLQLTFHMNSNNFLKTNDEIFSFYVYTLIISPWINFNLQNFPRVRRLRLDNPLPKVLEQLQPNIMPHLEYLSVFYTYNMYEMVILHENVFSNRFVNLKSCELYEKQTLITIPHWTQSPSLQVLKTEYIDSTIFKIILGACPNLYFFKFYLYPTNGMTTDIPLHNNLKHMIIELQDVDWYYDDNTINAFLKSVPKLEQLEIHRRFYSQHMRENIKDYDWFSLIIKHRLPILRRFRFYFHLSKEEKLIGCIDENIQIQIELINTKLEDKLSCFPNIHRILLDYVTDDLITQFNSQVLPCLEYLSVSHKVSPFYMPDLRGKIFSNGFPNLKSCYISRMKPAYTLREWTRSPSLRFLRLNDIDASIYTSILLACPNLYYLKFRLPERSKIESNIVLHSNLKRLLINLNHDEWPWDDNFLDGYLACVPNLEKLRINRSVSVDSNVMNFLQHYDWLLSTISKRLLVIDRFEFDFNVKRTNGFMENRFNSRLMSQFLRRITSLPIQSIRSFHSFDDVTPAKYISTRLKNGVGSRYVCQLQRLTIQVCKEFRTSFGTRDWIANDLTKFAREHPYVVVYVQPRRHRAPNIVGEYLTGDRQWIPLSNCDREKVNWWIHSLLTQKGDPQWRLLKQMHTDSPSVQGIWTPFTNKPIDRITRMYPDKDLTEMEYPHITATQQIQELFEQEKLNKTS</sequence>